<dbReference type="PIRSF" id="PIRSF004789">
    <property type="entry name" value="DR1281"/>
    <property type="match status" value="1"/>
</dbReference>
<evidence type="ECO:0000313" key="8">
    <source>
        <dbReference type="EMBL" id="PHJ38453.1"/>
    </source>
</evidence>
<name>A0A2C6MG81_9FIRM</name>
<keyword evidence="2 7" id="KW-0479">Metal-binding</keyword>
<proteinExistence type="inferred from homology"/>
<dbReference type="EMBL" id="AWQQ01000049">
    <property type="protein sequence ID" value="PHJ38453.1"/>
    <property type="molecule type" value="Genomic_DNA"/>
</dbReference>
<comment type="cofactor">
    <cofactor evidence="1">
        <name>Fe(3+)</name>
        <dbReference type="ChEBI" id="CHEBI:29034"/>
    </cofactor>
</comment>
<feature type="active site" description="Proton donor" evidence="6">
    <location>
        <position position="68"/>
    </location>
</feature>
<evidence type="ECO:0000256" key="1">
    <source>
        <dbReference type="ARBA" id="ARBA00001965"/>
    </source>
</evidence>
<evidence type="ECO:0000256" key="6">
    <source>
        <dbReference type="PIRSR" id="PIRSR004789-50"/>
    </source>
</evidence>
<dbReference type="PANTHER" id="PTHR36303:SF1">
    <property type="entry name" value="2',3'-CYCLIC-NUCLEOTIDE 2'-PHOSPHODIESTERASE"/>
    <property type="match status" value="1"/>
</dbReference>
<organism evidence="8 9">
    <name type="scientific">Desulforamulus profundi</name>
    <dbReference type="NCBI Taxonomy" id="1383067"/>
    <lineage>
        <taxon>Bacteria</taxon>
        <taxon>Bacillati</taxon>
        <taxon>Bacillota</taxon>
        <taxon>Clostridia</taxon>
        <taxon>Eubacteriales</taxon>
        <taxon>Peptococcaceae</taxon>
        <taxon>Desulforamulus</taxon>
    </lineage>
</organism>
<comment type="similarity">
    <text evidence="5">Belongs to the YmdB-like family.</text>
</comment>
<dbReference type="RefSeq" id="WP_099082973.1">
    <property type="nucleotide sequence ID" value="NZ_AWQQ01000049.1"/>
</dbReference>
<dbReference type="SUPFAM" id="SSF56300">
    <property type="entry name" value="Metallo-dependent phosphatases"/>
    <property type="match status" value="1"/>
</dbReference>
<dbReference type="InterPro" id="IPR029052">
    <property type="entry name" value="Metallo-depent_PP-like"/>
</dbReference>
<keyword evidence="9" id="KW-1185">Reference proteome</keyword>
<feature type="binding site" evidence="7">
    <location>
        <position position="178"/>
    </location>
    <ligand>
        <name>Fe cation</name>
        <dbReference type="ChEBI" id="CHEBI:24875"/>
        <label>1</label>
    </ligand>
</feature>
<dbReference type="Gene3D" id="3.60.21.10">
    <property type="match status" value="1"/>
</dbReference>
<feature type="binding site" evidence="7">
    <location>
        <position position="176"/>
    </location>
    <ligand>
        <name>Fe cation</name>
        <dbReference type="ChEBI" id="CHEBI:24875"/>
        <label>2</label>
    </ligand>
</feature>
<dbReference type="CDD" id="cd07382">
    <property type="entry name" value="MPP_DR1281"/>
    <property type="match status" value="1"/>
</dbReference>
<dbReference type="AlphaFoldDB" id="A0A2C6MG81"/>
<feature type="binding site" evidence="7">
    <location>
        <position position="67"/>
    </location>
    <ligand>
        <name>Fe cation</name>
        <dbReference type="ChEBI" id="CHEBI:24875"/>
        <label>2</label>
    </ligand>
</feature>
<evidence type="ECO:0000313" key="9">
    <source>
        <dbReference type="Proteomes" id="UP000222564"/>
    </source>
</evidence>
<evidence type="ECO:0000256" key="5">
    <source>
        <dbReference type="ARBA" id="ARBA00061401"/>
    </source>
</evidence>
<dbReference type="PANTHER" id="PTHR36303">
    <property type="entry name" value="2',3'-CYCLIC-NUCLEOTIDE 2'-PHOSPHODIESTERASE"/>
    <property type="match status" value="1"/>
</dbReference>
<feature type="binding site" evidence="7">
    <location>
        <position position="8"/>
    </location>
    <ligand>
        <name>Fe cation</name>
        <dbReference type="ChEBI" id="CHEBI:24875"/>
        <label>1</label>
    </ligand>
</feature>
<feature type="binding site" evidence="7">
    <location>
        <position position="40"/>
    </location>
    <ligand>
        <name>Fe cation</name>
        <dbReference type="ChEBI" id="CHEBI:24875"/>
        <label>1</label>
    </ligand>
</feature>
<keyword evidence="4" id="KW-0408">Iron</keyword>
<evidence type="ECO:0000256" key="4">
    <source>
        <dbReference type="ARBA" id="ARBA00023004"/>
    </source>
</evidence>
<comment type="caution">
    <text evidence="8">The sequence shown here is derived from an EMBL/GenBank/DDBJ whole genome shotgun (WGS) entry which is preliminary data.</text>
</comment>
<reference evidence="8 9" key="1">
    <citation type="submission" date="2013-09" db="EMBL/GenBank/DDBJ databases">
        <title>Biodegradation of hydrocarbons in the deep terrestrial subsurface : characterization of a microbial consortium composed of two Desulfotomaculum species originating from a deep geological formation.</title>
        <authorList>
            <person name="Aullo T."/>
            <person name="Berlendis S."/>
            <person name="Lascourreges J.-F."/>
            <person name="Dessort D."/>
            <person name="Saint-Laurent S."/>
            <person name="Schraauwers B."/>
            <person name="Mas J."/>
            <person name="Magot M."/>
            <person name="Ranchou-Peyruse A."/>
        </authorList>
    </citation>
    <scope>NUCLEOTIDE SEQUENCE [LARGE SCALE GENOMIC DNA]</scope>
    <source>
        <strain evidence="8 9">Bs107</strain>
    </source>
</reference>
<evidence type="ECO:0000256" key="3">
    <source>
        <dbReference type="ARBA" id="ARBA00022801"/>
    </source>
</evidence>
<accession>A0A2C6MG81</accession>
<dbReference type="GO" id="GO:0046872">
    <property type="term" value="F:metal ion binding"/>
    <property type="evidence" value="ECO:0007669"/>
    <property type="project" value="UniProtKB-KW"/>
</dbReference>
<dbReference type="GO" id="GO:0004113">
    <property type="term" value="F:2',3'-cyclic-nucleotide 3'-phosphodiesterase activity"/>
    <property type="evidence" value="ECO:0007669"/>
    <property type="project" value="TreeGrafter"/>
</dbReference>
<protein>
    <submittedName>
        <fullName evidence="8">Metallophosphoesterase</fullName>
    </submittedName>
</protein>
<dbReference type="FunFam" id="3.60.21.10:FF:000016">
    <property type="entry name" value="Putative metallophosphoesterase"/>
    <property type="match status" value="1"/>
</dbReference>
<feature type="binding site" evidence="7">
    <location>
        <position position="39"/>
    </location>
    <ligand>
        <name>Fe cation</name>
        <dbReference type="ChEBI" id="CHEBI:24875"/>
        <label>2</label>
    </ligand>
</feature>
<feature type="binding site" evidence="7">
    <location>
        <position position="39"/>
    </location>
    <ligand>
        <name>Fe cation</name>
        <dbReference type="ChEBI" id="CHEBI:24875"/>
        <label>1</label>
    </ligand>
</feature>
<feature type="binding site" evidence="7">
    <location>
        <position position="151"/>
    </location>
    <ligand>
        <name>Fe cation</name>
        <dbReference type="ChEBI" id="CHEBI:24875"/>
        <label>2</label>
    </ligand>
</feature>
<dbReference type="NCBIfam" id="TIGR00282">
    <property type="entry name" value="TIGR00282 family metallophosphoesterase"/>
    <property type="match status" value="1"/>
</dbReference>
<evidence type="ECO:0000256" key="2">
    <source>
        <dbReference type="ARBA" id="ARBA00022723"/>
    </source>
</evidence>
<evidence type="ECO:0000256" key="7">
    <source>
        <dbReference type="PIRSR" id="PIRSR004789-51"/>
    </source>
</evidence>
<dbReference type="InterPro" id="IPR005235">
    <property type="entry name" value="YmdB-like"/>
</dbReference>
<dbReference type="OrthoDB" id="9801109at2"/>
<dbReference type="Proteomes" id="UP000222564">
    <property type="component" value="Unassembled WGS sequence"/>
</dbReference>
<keyword evidence="3" id="KW-0378">Hydrolase</keyword>
<dbReference type="Pfam" id="PF13277">
    <property type="entry name" value="YmdB"/>
    <property type="match status" value="1"/>
</dbReference>
<sequence length="259" mass="28867">MRVLMIGDIVGRPGRRAVLDNLSYIRNERDIDFVIANGENAASGHGITKEIAKQLYAAGIDVFTMGNHVWNKKEIITYIDKEKRLLRPANYPPGTPGAGFHIFETKLGHSVAVVNVSGRIYMQELDCPFRTVDHILEKIKDKTRIIFVDFHAEATSEKVAMGWYLDGRVTAICGTHTHVQTADERILPNGSAYITDIGMTGPRDSVIGVTTHLVIEKFMTQMPRRFEAAESPYQLNAVVIDVDPASGTAIKIERIFDLE</sequence>
<gene>
    <name evidence="8" type="ORF">P378_09780</name>
</gene>